<comment type="caution">
    <text evidence="1">The sequence shown here is derived from an EMBL/GenBank/DDBJ whole genome shotgun (WGS) entry which is preliminary data.</text>
</comment>
<keyword evidence="2" id="KW-1185">Reference proteome</keyword>
<evidence type="ECO:0000313" key="1">
    <source>
        <dbReference type="EMBL" id="KAJ7566556.1"/>
    </source>
</evidence>
<dbReference type="EMBL" id="CM055093">
    <property type="protein sequence ID" value="KAJ7566556.1"/>
    <property type="molecule type" value="Genomic_DNA"/>
</dbReference>
<dbReference type="Proteomes" id="UP001162992">
    <property type="component" value="Chromosome 2"/>
</dbReference>
<reference evidence="2" key="1">
    <citation type="journal article" date="2024" name="Proc. Natl. Acad. Sci. U.S.A.">
        <title>Extraordinary preservation of gene collinearity over three hundred million years revealed in homosporous lycophytes.</title>
        <authorList>
            <person name="Li C."/>
            <person name="Wickell D."/>
            <person name="Kuo L.Y."/>
            <person name="Chen X."/>
            <person name="Nie B."/>
            <person name="Liao X."/>
            <person name="Peng D."/>
            <person name="Ji J."/>
            <person name="Jenkins J."/>
            <person name="Williams M."/>
            <person name="Shu S."/>
            <person name="Plott C."/>
            <person name="Barry K."/>
            <person name="Rajasekar S."/>
            <person name="Grimwood J."/>
            <person name="Han X."/>
            <person name="Sun S."/>
            <person name="Hou Z."/>
            <person name="He W."/>
            <person name="Dai G."/>
            <person name="Sun C."/>
            <person name="Schmutz J."/>
            <person name="Leebens-Mack J.H."/>
            <person name="Li F.W."/>
            <person name="Wang L."/>
        </authorList>
    </citation>
    <scope>NUCLEOTIDE SEQUENCE [LARGE SCALE GENOMIC DNA]</scope>
    <source>
        <strain evidence="2">cv. PW_Plant_1</strain>
    </source>
</reference>
<organism evidence="1 2">
    <name type="scientific">Diphasiastrum complanatum</name>
    <name type="common">Issler's clubmoss</name>
    <name type="synonym">Lycopodium complanatum</name>
    <dbReference type="NCBI Taxonomy" id="34168"/>
    <lineage>
        <taxon>Eukaryota</taxon>
        <taxon>Viridiplantae</taxon>
        <taxon>Streptophyta</taxon>
        <taxon>Embryophyta</taxon>
        <taxon>Tracheophyta</taxon>
        <taxon>Lycopodiopsida</taxon>
        <taxon>Lycopodiales</taxon>
        <taxon>Lycopodiaceae</taxon>
        <taxon>Lycopodioideae</taxon>
        <taxon>Diphasiastrum</taxon>
    </lineage>
</organism>
<protein>
    <submittedName>
        <fullName evidence="1">Uncharacterized protein</fullName>
    </submittedName>
</protein>
<accession>A0ACC2EJH7</accession>
<evidence type="ECO:0000313" key="2">
    <source>
        <dbReference type="Proteomes" id="UP001162992"/>
    </source>
</evidence>
<sequence>MLQARRQQERPGTAVGILCKKIRYLEFQKKVYLKSGIGEETYLPPFIFHDPPIQPSMKQARLEAAEVMFGAMDELLEKTGLNPQDIDILIASCSCFTPTPSLASMVVNHYKMRSNVCSLNLGGMGCSGGMVAVDLAKHLLRSFASSNPVIINTENITLNWYRGNNRSMLISICLFRVGAAAILLSNKRSERNRAKYQLYCSVRTHTAADDKAFQSAFQEEDEDGLVGISLSKHIMIAAADAIKENMTQLGSLVLPYSEQLRFLISCFSPKIFQTAGKAYVPNFKLAFQHFLIHTGGRAVLDGIQNKLSLSNDHMEASRMTLHRFGNTSSSSIWYALAYLEAKERVKKTDRIWLVGLGAGFKCNSVVLKALRTVKQPSMNPWLDCLHKYPMKISTDMTDIFRSDKLLYRTNSGKLFDCMKGQRIETDHV</sequence>
<gene>
    <name evidence="1" type="ORF">O6H91_02G108500</name>
</gene>
<proteinExistence type="predicted"/>
<name>A0ACC2EJH7_DIPCM</name>